<dbReference type="RefSeq" id="WP_021069234.1">
    <property type="nucleotide sequence ID" value="NZ_ATDL01000006.1"/>
</dbReference>
<sequence>MKSKCFSTTGVTYSSFPKGNPKAIFFEIETKYQLVISTWLGYGQQTQQKLSRMLELAINVFEDIFEAPTTPVVAMINHWDTTKDVYMLNQFEAYRIGDFMSETFVDETQEVEKVQIYFQTTAGDINYKNIFNRFFLRDYHLSNEVNSRIFFVHPTKQVYLLYFDSEIIVGSNDLNQLIPYFDKYQPHIETARRKQFLEQFKH</sequence>
<dbReference type="PATRIC" id="fig|1346330.5.peg.1055"/>
<protein>
    <recommendedName>
        <fullName evidence="1">DUF3885 domain-containing protein</fullName>
    </recommendedName>
</protein>
<dbReference type="OrthoDB" id="9836224at2"/>
<evidence type="ECO:0000313" key="2">
    <source>
        <dbReference type="EMBL" id="ERJ60357.1"/>
    </source>
</evidence>
<accession>U2HXS2</accession>
<organism evidence="2 3">
    <name type="scientific">Sphingobacterium paucimobilis HER1398</name>
    <dbReference type="NCBI Taxonomy" id="1346330"/>
    <lineage>
        <taxon>Bacteria</taxon>
        <taxon>Pseudomonadati</taxon>
        <taxon>Bacteroidota</taxon>
        <taxon>Sphingobacteriia</taxon>
        <taxon>Sphingobacteriales</taxon>
        <taxon>Sphingobacteriaceae</taxon>
        <taxon>Sphingobacterium</taxon>
    </lineage>
</organism>
<gene>
    <name evidence="2" type="ORF">M472_16500</name>
</gene>
<dbReference type="AlphaFoldDB" id="U2HXS2"/>
<dbReference type="Proteomes" id="UP000016584">
    <property type="component" value="Unassembled WGS sequence"/>
</dbReference>
<dbReference type="InterPro" id="IPR024976">
    <property type="entry name" value="DUF3885"/>
</dbReference>
<evidence type="ECO:0000313" key="3">
    <source>
        <dbReference type="Proteomes" id="UP000016584"/>
    </source>
</evidence>
<evidence type="ECO:0000259" key="1">
    <source>
        <dbReference type="Pfam" id="PF13021"/>
    </source>
</evidence>
<name>U2HXS2_9SPHI</name>
<keyword evidence="3" id="KW-1185">Reference proteome</keyword>
<reference evidence="2 3" key="1">
    <citation type="journal article" date="2013" name="Genome Announc.">
        <title>The Draft Genome Sequence of Sphingomonas paucimobilis Strain HER1398 (Proteobacteria), Host to the Giant PAU Phage, Indicates That It Is a Member of the Genus Sphingobacterium (Bacteroidetes).</title>
        <authorList>
            <person name="White R.A.III."/>
            <person name="Suttle C.A."/>
        </authorList>
    </citation>
    <scope>NUCLEOTIDE SEQUENCE [LARGE SCALE GENOMIC DNA]</scope>
    <source>
        <strain evidence="2 3">HER1398</strain>
    </source>
</reference>
<comment type="caution">
    <text evidence="2">The sequence shown here is derived from an EMBL/GenBank/DDBJ whole genome shotgun (WGS) entry which is preliminary data.</text>
</comment>
<proteinExistence type="predicted"/>
<dbReference type="Pfam" id="PF13021">
    <property type="entry name" value="DUF3885"/>
    <property type="match status" value="1"/>
</dbReference>
<feature type="domain" description="DUF3885" evidence="1">
    <location>
        <begin position="31"/>
        <end position="187"/>
    </location>
</feature>
<dbReference type="EMBL" id="ATDL01000006">
    <property type="protein sequence ID" value="ERJ60357.1"/>
    <property type="molecule type" value="Genomic_DNA"/>
</dbReference>